<keyword evidence="4" id="KW-1185">Reference proteome</keyword>
<dbReference type="PANTHER" id="PTHR38111:SF2">
    <property type="entry name" value="FINGER DOMAIN PROTEIN, PUTATIVE (AFU_ORTHOLOGUE AFUA_1G01560)-RELATED"/>
    <property type="match status" value="1"/>
</dbReference>
<gene>
    <name evidence="3" type="ORF">EDB81DRAFT_678820</name>
</gene>
<proteinExistence type="predicted"/>
<evidence type="ECO:0000256" key="1">
    <source>
        <dbReference type="ARBA" id="ARBA00023242"/>
    </source>
</evidence>
<protein>
    <recommendedName>
        <fullName evidence="2">Zn(2)-C6 fungal-type domain-containing protein</fullName>
    </recommendedName>
</protein>
<dbReference type="PROSITE" id="PS50048">
    <property type="entry name" value="ZN2_CY6_FUNGAL_2"/>
    <property type="match status" value="1"/>
</dbReference>
<dbReference type="AlphaFoldDB" id="A0A9P9FMK3"/>
<dbReference type="EMBL" id="JAGMUV010000003">
    <property type="protein sequence ID" value="KAH7165166.1"/>
    <property type="molecule type" value="Genomic_DNA"/>
</dbReference>
<keyword evidence="1" id="KW-0539">Nucleus</keyword>
<dbReference type="Pfam" id="PF11951">
    <property type="entry name" value="Fungal_trans_2"/>
    <property type="match status" value="1"/>
</dbReference>
<sequence>MKRFVGPLDKRRRISRCQPCAKRRIKCEGGSPCQHCVRTNKTCEPQSPVPHEIQFVAEQSPRHPSDTRISVQIHAVRDAVYLDHFVTFIQRCQFTAGFASATIDMLRCMNTSQPLHNLTMAIGALEASRRSSVRSDPLHDSPQFIAFGFYGRSIQALNHRLETRDALHRDDVLWSTFLIGLFELMTEASGEQWATHMVHGTSMIFQMTGPTKRPSALREQLFLAFRVLETHRAILYGEQTFLSRDVWTQYQESMASKPPEPGGLVLELMIRISSFAKRFFDSIEAIPDSLRSMHPKMDALANEGVTLLQHLKAWHDNTIVDSDDQNAYLNLALANYHALVLFHCRNFAFYPGWNEDSNLRLTRAEIDQHVDVIILLAGPILELSTIPGVLLLFPLRMAGANTTSADGKKRIRAILSRIYQKGFVVSDRIKVDLERCWEYQSRHECQVQLPDIVI</sequence>
<dbReference type="SMART" id="SM00066">
    <property type="entry name" value="GAL4"/>
    <property type="match status" value="1"/>
</dbReference>
<dbReference type="SUPFAM" id="SSF57701">
    <property type="entry name" value="Zn2/Cys6 DNA-binding domain"/>
    <property type="match status" value="1"/>
</dbReference>
<dbReference type="OrthoDB" id="194358at2759"/>
<name>A0A9P9FMK3_9HYPO</name>
<dbReference type="InterPro" id="IPR001138">
    <property type="entry name" value="Zn2Cys6_DnaBD"/>
</dbReference>
<evidence type="ECO:0000259" key="2">
    <source>
        <dbReference type="PROSITE" id="PS50048"/>
    </source>
</evidence>
<feature type="domain" description="Zn(2)-C6 fungal-type" evidence="2">
    <location>
        <begin position="16"/>
        <end position="43"/>
    </location>
</feature>
<evidence type="ECO:0000313" key="4">
    <source>
        <dbReference type="Proteomes" id="UP000738349"/>
    </source>
</evidence>
<accession>A0A9P9FMK3</accession>
<dbReference type="GO" id="GO:0000981">
    <property type="term" value="F:DNA-binding transcription factor activity, RNA polymerase II-specific"/>
    <property type="evidence" value="ECO:0007669"/>
    <property type="project" value="InterPro"/>
</dbReference>
<dbReference type="Pfam" id="PF00172">
    <property type="entry name" value="Zn_clus"/>
    <property type="match status" value="1"/>
</dbReference>
<dbReference type="Gene3D" id="4.10.240.10">
    <property type="entry name" value="Zn(2)-C6 fungal-type DNA-binding domain"/>
    <property type="match status" value="1"/>
</dbReference>
<dbReference type="GO" id="GO:0008270">
    <property type="term" value="F:zinc ion binding"/>
    <property type="evidence" value="ECO:0007669"/>
    <property type="project" value="InterPro"/>
</dbReference>
<reference evidence="3" key="1">
    <citation type="journal article" date="2021" name="Nat. Commun.">
        <title>Genetic determinants of endophytism in the Arabidopsis root mycobiome.</title>
        <authorList>
            <person name="Mesny F."/>
            <person name="Miyauchi S."/>
            <person name="Thiergart T."/>
            <person name="Pickel B."/>
            <person name="Atanasova L."/>
            <person name="Karlsson M."/>
            <person name="Huettel B."/>
            <person name="Barry K.W."/>
            <person name="Haridas S."/>
            <person name="Chen C."/>
            <person name="Bauer D."/>
            <person name="Andreopoulos W."/>
            <person name="Pangilinan J."/>
            <person name="LaButti K."/>
            <person name="Riley R."/>
            <person name="Lipzen A."/>
            <person name="Clum A."/>
            <person name="Drula E."/>
            <person name="Henrissat B."/>
            <person name="Kohler A."/>
            <person name="Grigoriev I.V."/>
            <person name="Martin F.M."/>
            <person name="Hacquard S."/>
        </authorList>
    </citation>
    <scope>NUCLEOTIDE SEQUENCE</scope>
    <source>
        <strain evidence="3">MPI-CAGE-AT-0147</strain>
    </source>
</reference>
<evidence type="ECO:0000313" key="3">
    <source>
        <dbReference type="EMBL" id="KAH7165166.1"/>
    </source>
</evidence>
<dbReference type="InterPro" id="IPR053178">
    <property type="entry name" value="Osmoadaptation_assoc"/>
</dbReference>
<dbReference type="InterPro" id="IPR036864">
    <property type="entry name" value="Zn2-C6_fun-type_DNA-bd_sf"/>
</dbReference>
<dbReference type="Proteomes" id="UP000738349">
    <property type="component" value="Unassembled WGS sequence"/>
</dbReference>
<organism evidence="3 4">
    <name type="scientific">Dactylonectria macrodidyma</name>
    <dbReference type="NCBI Taxonomy" id="307937"/>
    <lineage>
        <taxon>Eukaryota</taxon>
        <taxon>Fungi</taxon>
        <taxon>Dikarya</taxon>
        <taxon>Ascomycota</taxon>
        <taxon>Pezizomycotina</taxon>
        <taxon>Sordariomycetes</taxon>
        <taxon>Hypocreomycetidae</taxon>
        <taxon>Hypocreales</taxon>
        <taxon>Nectriaceae</taxon>
        <taxon>Dactylonectria</taxon>
    </lineage>
</organism>
<comment type="caution">
    <text evidence="3">The sequence shown here is derived from an EMBL/GenBank/DDBJ whole genome shotgun (WGS) entry which is preliminary data.</text>
</comment>
<dbReference type="PANTHER" id="PTHR38111">
    <property type="entry name" value="ZN(2)-C6 FUNGAL-TYPE DOMAIN-CONTAINING PROTEIN-RELATED"/>
    <property type="match status" value="1"/>
</dbReference>
<dbReference type="InterPro" id="IPR021858">
    <property type="entry name" value="Fun_TF"/>
</dbReference>